<feature type="region of interest" description="Disordered" evidence="1">
    <location>
        <begin position="153"/>
        <end position="187"/>
    </location>
</feature>
<reference evidence="2" key="1">
    <citation type="submission" date="2021-02" db="EMBL/GenBank/DDBJ databases">
        <authorList>
            <person name="Dougan E. K."/>
            <person name="Rhodes N."/>
            <person name="Thang M."/>
            <person name="Chan C."/>
        </authorList>
    </citation>
    <scope>NUCLEOTIDE SEQUENCE</scope>
</reference>
<protein>
    <submittedName>
        <fullName evidence="2">Uncharacterized protein</fullName>
    </submittedName>
</protein>
<dbReference type="PANTHER" id="PTHR20916">
    <property type="entry name" value="CYSTEINE AND GLYCINE-RICH PROTEIN 2 BINDING PROTEIN"/>
    <property type="match status" value="1"/>
</dbReference>
<dbReference type="EMBL" id="CAJNNV010031905">
    <property type="protein sequence ID" value="CAE8638280.1"/>
    <property type="molecule type" value="Genomic_DNA"/>
</dbReference>
<gene>
    <name evidence="2" type="ORF">PGLA1383_LOCUS53475</name>
</gene>
<organism evidence="2 3">
    <name type="scientific">Polarella glacialis</name>
    <name type="common">Dinoflagellate</name>
    <dbReference type="NCBI Taxonomy" id="89957"/>
    <lineage>
        <taxon>Eukaryota</taxon>
        <taxon>Sar</taxon>
        <taxon>Alveolata</taxon>
        <taxon>Dinophyceae</taxon>
        <taxon>Suessiales</taxon>
        <taxon>Suessiaceae</taxon>
        <taxon>Polarella</taxon>
    </lineage>
</organism>
<dbReference type="Proteomes" id="UP000654075">
    <property type="component" value="Unassembled WGS sequence"/>
</dbReference>
<feature type="region of interest" description="Disordered" evidence="1">
    <location>
        <begin position="1075"/>
        <end position="1113"/>
    </location>
</feature>
<feature type="compositionally biased region" description="Low complexity" evidence="1">
    <location>
        <begin position="630"/>
        <end position="639"/>
    </location>
</feature>
<feature type="compositionally biased region" description="Acidic residues" evidence="1">
    <location>
        <begin position="1086"/>
        <end position="1095"/>
    </location>
</feature>
<keyword evidence="3" id="KW-1185">Reference proteome</keyword>
<evidence type="ECO:0000313" key="2">
    <source>
        <dbReference type="EMBL" id="CAE8638280.1"/>
    </source>
</evidence>
<accession>A0A813HJA0</accession>
<name>A0A813HJA0_POLGL</name>
<comment type="caution">
    <text evidence="2">The sequence shown here is derived from an EMBL/GenBank/DDBJ whole genome shotgun (WGS) entry which is preliminary data.</text>
</comment>
<dbReference type="GO" id="GO:0004402">
    <property type="term" value="F:histone acetyltransferase activity"/>
    <property type="evidence" value="ECO:0007669"/>
    <property type="project" value="TreeGrafter"/>
</dbReference>
<feature type="compositionally biased region" description="Polar residues" evidence="1">
    <location>
        <begin position="1101"/>
        <end position="1112"/>
    </location>
</feature>
<feature type="region of interest" description="Disordered" evidence="1">
    <location>
        <begin position="386"/>
        <end position="431"/>
    </location>
</feature>
<sequence>MSSACDLVAGVIATIDMHAAQPPQCSAEVSIIASGCEEVESTEGMIATIEMHAAQPPQCSAEVSIIASGCEEVESTEGMIATIAIHDAQPPQCSPEASVIWVGEGELSPPTASPREVAAAYVPLLFQQQQEEEQEEQQQHFRSAGCSLVEAEALAKSDAGQEQEQEEQRQQQQQQQQENALADAASEEVMASALAAELKAAGNSNWISTSTWSVEDSDHKVSLMSAGGCIGDNNNNDNYNNKSNNNNNFPEALRMWDEPLDSQSLVAAAAGRDCLRDQPEVANFSPEASRISNVSQGSCSLAAAEACLDFTDQIGLAQSVGAASSLLEASLISNESVASDSAEAAEASAGFTSKLAAQLISAEFNSEIASNVMADVSKAVPDTLNEADALGGRPQQPVASLGKPESLALSDSSEEGVSLQTRTTSTSSLPCNLLRHGKPPLPPAQAQLTPEQEIVTPPVAHEVRSHALSPEPDRVSMASSGDELASWMPFQAPDAKPPSDLEALPDALQASAHAAELKAAGNSNWISTSTWSVEDNDDKVSFMSAGGCIGDNNDSNDNNNNISQIVEYQQQDEDNGGDLHAADMSRSSQFEDVPFNRLAVDRPASKPPPPRSPSPQVGGGSCSSRLAITNNNKNNNNNNSSHAVPAPPGERPERTGRRPLGASAQGGVMQPGASLDLSMAFTAVKEDDPHLLAELVRTGILKVQHVTSRDLVDAAGRTLAEAAADCKNRRASNYFRNGLVAGPSFFATTSNPPPSTSNPYVAPLGLSSHTLKTPGHGLDPSSFQPPPVASTPSTSYVLSYPSLPEKLKFGQWHKFTAEIREAGAGGKVLPAGEAQLRFAADKSFPEGLLFNEEDGTIVGVPQDPLEEEFIVEISAAVGDGRHAARSHALCVLTLRIISAPEGLTYRRVERILDLGLDCEPKGFGVAFPPLDNNDASRERSRAFGQVLQRAAMKFEAIPELARGMIEYFEILPDLPEGMNFDYTTGVLSGLPKHRFPMVFRQTYEIFGYNSVGMSSCTLDIEVIGGKYGLANLRLRCLERPATDTMLLHGHHASFWSRKDESGSASFGWQEAKSLREDPAAEMAAEQGEDDDDEWDGVSAEQLSPSHAWQESQELGPPLASPWLACTFPAVPSAEPDWCKLVDKAAVVLDKFGSPMMMPGDQGGSATVSGMEASLVASYLGLKNDGHNVRRLIRIVEQQARLRREPAPGSVALGAGLVQVGEAGTSSGDSVLYLRKVGATSGAIGPVSPGVGVSPLFPPAPRIAPPARPMLEKVKQAEEAADARAHTVNNEFQKLLPFWRSKLRASDDVAAKHKAMQRWRQPPKAV</sequence>
<dbReference type="PANTHER" id="PTHR20916:SF26">
    <property type="entry name" value="CYSTEINE-RICH PROTEIN 2-BINDING PROTEIN"/>
    <property type="match status" value="1"/>
</dbReference>
<proteinExistence type="predicted"/>
<feature type="region of interest" description="Disordered" evidence="1">
    <location>
        <begin position="600"/>
        <end position="671"/>
    </location>
</feature>
<feature type="compositionally biased region" description="Low complexity" evidence="1">
    <location>
        <begin position="418"/>
        <end position="429"/>
    </location>
</feature>
<evidence type="ECO:0000313" key="3">
    <source>
        <dbReference type="Proteomes" id="UP000654075"/>
    </source>
</evidence>
<evidence type="ECO:0000256" key="1">
    <source>
        <dbReference type="SAM" id="MobiDB-lite"/>
    </source>
</evidence>